<evidence type="ECO:0000256" key="4">
    <source>
        <dbReference type="ARBA" id="ARBA00022827"/>
    </source>
</evidence>
<dbReference type="AlphaFoldDB" id="A0A074N0S4"/>
<organism evidence="8 9">
    <name type="scientific">Erythrobacter litoralis</name>
    <dbReference type="NCBI Taxonomy" id="39960"/>
    <lineage>
        <taxon>Bacteria</taxon>
        <taxon>Pseudomonadati</taxon>
        <taxon>Pseudomonadota</taxon>
        <taxon>Alphaproteobacteria</taxon>
        <taxon>Sphingomonadales</taxon>
        <taxon>Erythrobacteraceae</taxon>
        <taxon>Erythrobacter/Porphyrobacter group</taxon>
        <taxon>Erythrobacter</taxon>
    </lineage>
</organism>
<proteinExistence type="inferred from homology"/>
<evidence type="ECO:0000256" key="5">
    <source>
        <dbReference type="ARBA" id="ARBA00023002"/>
    </source>
</evidence>
<comment type="cofactor">
    <cofactor evidence="1">
        <name>FAD</name>
        <dbReference type="ChEBI" id="CHEBI:57692"/>
    </cofactor>
</comment>
<name>A0A074N0S4_9SPHN</name>
<evidence type="ECO:0000259" key="7">
    <source>
        <dbReference type="Pfam" id="PF07992"/>
    </source>
</evidence>
<dbReference type="SUPFAM" id="SSF51905">
    <property type="entry name" value="FAD/NAD(P)-binding domain"/>
    <property type="match status" value="1"/>
</dbReference>
<evidence type="ECO:0000256" key="1">
    <source>
        <dbReference type="ARBA" id="ARBA00001974"/>
    </source>
</evidence>
<keyword evidence="4" id="KW-0274">FAD</keyword>
<dbReference type="EMBL" id="JMIX01000003">
    <property type="protein sequence ID" value="KEO98550.1"/>
    <property type="molecule type" value="Genomic_DNA"/>
</dbReference>
<dbReference type="GO" id="GO:0003955">
    <property type="term" value="F:NAD(P)H dehydrogenase (quinone) activity"/>
    <property type="evidence" value="ECO:0007669"/>
    <property type="project" value="TreeGrafter"/>
</dbReference>
<dbReference type="InterPro" id="IPR023753">
    <property type="entry name" value="FAD/NAD-binding_dom"/>
</dbReference>
<feature type="domain" description="FAD/NAD(P)-binding" evidence="7">
    <location>
        <begin position="47"/>
        <end position="381"/>
    </location>
</feature>
<dbReference type="KEGG" id="elq:Ga0102493_112971"/>
<dbReference type="PRINTS" id="PR00411">
    <property type="entry name" value="PNDRDTASEI"/>
</dbReference>
<evidence type="ECO:0000256" key="6">
    <source>
        <dbReference type="SAM" id="MobiDB-lite"/>
    </source>
</evidence>
<reference evidence="8 9" key="1">
    <citation type="submission" date="2014-04" db="EMBL/GenBank/DDBJ databases">
        <title>A comprehensive comparison of genomes of Erythrobacter spp. Strains.</title>
        <authorList>
            <person name="Zheng Q."/>
        </authorList>
    </citation>
    <scope>NUCLEOTIDE SEQUENCE [LARGE SCALE GENOMIC DNA]</scope>
    <source>
        <strain evidence="8 9">DSM 8509</strain>
    </source>
</reference>
<keyword evidence="9" id="KW-1185">Reference proteome</keyword>
<protein>
    <submittedName>
        <fullName evidence="8">NADH dehydrogenase</fullName>
    </submittedName>
</protein>
<evidence type="ECO:0000313" key="8">
    <source>
        <dbReference type="EMBL" id="KEO98550.1"/>
    </source>
</evidence>
<dbReference type="OrthoDB" id="9781621at2"/>
<evidence type="ECO:0000313" key="9">
    <source>
        <dbReference type="Proteomes" id="UP000027866"/>
    </source>
</evidence>
<dbReference type="RefSeq" id="WP_081845512.1">
    <property type="nucleotide sequence ID" value="NZ_CP017057.1"/>
</dbReference>
<comment type="similarity">
    <text evidence="2">Belongs to the NADH dehydrogenase family.</text>
</comment>
<dbReference type="InterPro" id="IPR036188">
    <property type="entry name" value="FAD/NAD-bd_sf"/>
</dbReference>
<dbReference type="InterPro" id="IPR051169">
    <property type="entry name" value="NADH-Q_oxidoreductase"/>
</dbReference>
<feature type="region of interest" description="Disordered" evidence="6">
    <location>
        <begin position="1"/>
        <end position="32"/>
    </location>
</feature>
<evidence type="ECO:0000256" key="3">
    <source>
        <dbReference type="ARBA" id="ARBA00022630"/>
    </source>
</evidence>
<dbReference type="PATRIC" id="fig|39960.10.peg.2066"/>
<keyword evidence="5" id="KW-0560">Oxidoreductase</keyword>
<dbReference type="PANTHER" id="PTHR42913">
    <property type="entry name" value="APOPTOSIS-INDUCING FACTOR 1"/>
    <property type="match status" value="1"/>
</dbReference>
<dbReference type="Proteomes" id="UP000027866">
    <property type="component" value="Unassembled WGS sequence"/>
</dbReference>
<dbReference type="PRINTS" id="PR00368">
    <property type="entry name" value="FADPNR"/>
</dbReference>
<dbReference type="GO" id="GO:0019646">
    <property type="term" value="P:aerobic electron transport chain"/>
    <property type="evidence" value="ECO:0007669"/>
    <property type="project" value="TreeGrafter"/>
</dbReference>
<dbReference type="Pfam" id="PF07992">
    <property type="entry name" value="Pyr_redox_2"/>
    <property type="match status" value="1"/>
</dbReference>
<evidence type="ECO:0000256" key="2">
    <source>
        <dbReference type="ARBA" id="ARBA00005272"/>
    </source>
</evidence>
<keyword evidence="3" id="KW-0285">Flavoprotein</keyword>
<feature type="compositionally biased region" description="Basic and acidic residues" evidence="6">
    <location>
        <begin position="1"/>
        <end position="11"/>
    </location>
</feature>
<gene>
    <name evidence="8" type="ORF">EH32_05435</name>
</gene>
<accession>A0A074N0S4</accession>
<comment type="caution">
    <text evidence="8">The sequence shown here is derived from an EMBL/GenBank/DDBJ whole genome shotgun (WGS) entry which is preliminary data.</text>
</comment>
<sequence>MVTHDILDDAARQAPPGDTAEGDDLAPPARAAAPRGGIVNAASRKTQIVVVGGGAGGLELVRRLGAKFGRKHHDIILVDQNRTHIWKPLLHEVAAGSLDANLDEVGYRGHCYRWGYRFFQGSLEGIDRENKRIHLAPVQDEDGSELIAGHSIRYDILAIAVGSISNDFGVPGVKEHCIYLDSREQADRFRTKLLNHCLRVSRAMMTNPDADETVKVAIVGAGATGVELAAELYNAAAALRHYGLEVFDESRLDVTLLEAGPRILPALPERLSKAAKHELGRLGVEVRENTQVVEARPRVLETGDGNVIEADLMVWAAGVKGAPFLSGLGLDTTPRNQILVKDTLQTVTDDSIFALGDCASFTPEGTTIPIPPRAQAAHQMANVVFDNIVRMLKGKRLKSFVYQDKGSLISLSRFSTVGSLMGNLVGGSLAVEGRLARLIYTSLYRLHLLGIHGWMKGTFLMLIGRVNRIVRPKLKLH</sequence>
<dbReference type="Gene3D" id="3.50.50.100">
    <property type="match status" value="1"/>
</dbReference>
<dbReference type="PANTHER" id="PTHR42913:SF3">
    <property type="entry name" value="64 KDA MITOCHONDRIAL NADH DEHYDROGENASE (EUROFUNG)"/>
    <property type="match status" value="1"/>
</dbReference>